<evidence type="ECO:0000256" key="1">
    <source>
        <dbReference type="SAM" id="SignalP"/>
    </source>
</evidence>
<organism evidence="2 3">
    <name type="scientific">Caldimonas brevitalea</name>
    <dbReference type="NCBI Taxonomy" id="413882"/>
    <lineage>
        <taxon>Bacteria</taxon>
        <taxon>Pseudomonadati</taxon>
        <taxon>Pseudomonadota</taxon>
        <taxon>Betaproteobacteria</taxon>
        <taxon>Burkholderiales</taxon>
        <taxon>Sphaerotilaceae</taxon>
        <taxon>Caldimonas</taxon>
    </lineage>
</organism>
<dbReference type="STRING" id="413882.AAW51_2083"/>
<proteinExistence type="predicted"/>
<accession>A0A0G3BH98</accession>
<dbReference type="Proteomes" id="UP000035352">
    <property type="component" value="Chromosome"/>
</dbReference>
<evidence type="ECO:0000313" key="2">
    <source>
        <dbReference type="EMBL" id="AKJ28774.1"/>
    </source>
</evidence>
<dbReference type="KEGG" id="pbh:AAW51_2083"/>
<name>A0A0G3BH98_9BURK</name>
<gene>
    <name evidence="2" type="ORF">AAW51_2083</name>
</gene>
<reference evidence="2 3" key="1">
    <citation type="submission" date="2015-05" db="EMBL/GenBank/DDBJ databases">
        <authorList>
            <person name="Tang B."/>
            <person name="Yu Y."/>
        </authorList>
    </citation>
    <scope>NUCLEOTIDE SEQUENCE [LARGE SCALE GENOMIC DNA]</scope>
    <source>
        <strain evidence="2 3">DSM 7029</strain>
    </source>
</reference>
<feature type="signal peptide" evidence="1">
    <location>
        <begin position="1"/>
        <end position="19"/>
    </location>
</feature>
<dbReference type="EMBL" id="CP011371">
    <property type="protein sequence ID" value="AKJ28774.1"/>
    <property type="molecule type" value="Genomic_DNA"/>
</dbReference>
<feature type="chain" id="PRO_5002551902" evidence="1">
    <location>
        <begin position="20"/>
        <end position="191"/>
    </location>
</feature>
<dbReference type="RefSeq" id="WP_047194565.1">
    <property type="nucleotide sequence ID" value="NZ_CP011371.1"/>
</dbReference>
<evidence type="ECO:0000313" key="3">
    <source>
        <dbReference type="Proteomes" id="UP000035352"/>
    </source>
</evidence>
<dbReference type="AlphaFoldDB" id="A0A0G3BH98"/>
<sequence>MIRPALCAAGLLLAGAAVATEWAEEPAAVLGVRLGARVDQLDLPSCPPPAPGGGASRGLCLQRNGPYADRIMGLQGLPDLGLPYSASIHLHEGAVEAVGIEARQADWARLKAILVERYGPATKETVGPVTTGSGAVISSQTLQWAGSATTIVAIERAGRAGTSYVKFSDAGISAKKAATQANTVRDAAGQL</sequence>
<keyword evidence="1" id="KW-0732">Signal</keyword>
<keyword evidence="3" id="KW-1185">Reference proteome</keyword>
<protein>
    <submittedName>
        <fullName evidence="2">Uncharacterized protein</fullName>
    </submittedName>
</protein>
<dbReference type="OrthoDB" id="9156655at2"/>